<dbReference type="AlphaFoldDB" id="A0A5N0TGF2"/>
<sequence>MNRAVAAWVVMGLMAGTGSALADWTDAACEVYPKGEDHASAFVPCVFSQRQGAVTITLEDGTVYDLRPVGDDPGNYEDQDGNAAYRNSGLGDQGLIFRLAEESVYVYWNTDALNPPADEDNWTAPFTTADYDATTRLRCKAAGDDEFGSCPAGIARMEDQQASITVQNQLGEQFTINFMTDYVNATNRELEAILDGDTWILNFANGEVWEVPMAAIEGD</sequence>
<keyword evidence="1" id="KW-0732">Signal</keyword>
<keyword evidence="3" id="KW-1185">Reference proteome</keyword>
<gene>
    <name evidence="2" type="ORF">F3N42_02285</name>
</gene>
<dbReference type="EMBL" id="VYXP01000002">
    <property type="protein sequence ID" value="KAA9133207.1"/>
    <property type="molecule type" value="Genomic_DNA"/>
</dbReference>
<comment type="caution">
    <text evidence="2">The sequence shown here is derived from an EMBL/GenBank/DDBJ whole genome shotgun (WGS) entry which is preliminary data.</text>
</comment>
<accession>A0A5N0TGF2</accession>
<evidence type="ECO:0000256" key="1">
    <source>
        <dbReference type="SAM" id="SignalP"/>
    </source>
</evidence>
<organism evidence="2 3">
    <name type="scientific">Marinihelvus fidelis</name>
    <dbReference type="NCBI Taxonomy" id="2613842"/>
    <lineage>
        <taxon>Bacteria</taxon>
        <taxon>Pseudomonadati</taxon>
        <taxon>Pseudomonadota</taxon>
        <taxon>Gammaproteobacteria</taxon>
        <taxon>Chromatiales</taxon>
        <taxon>Wenzhouxiangellaceae</taxon>
        <taxon>Marinihelvus</taxon>
    </lineage>
</organism>
<proteinExistence type="predicted"/>
<dbReference type="RefSeq" id="WP_150863140.1">
    <property type="nucleotide sequence ID" value="NZ_VYXP01000002.1"/>
</dbReference>
<evidence type="ECO:0000313" key="3">
    <source>
        <dbReference type="Proteomes" id="UP000325372"/>
    </source>
</evidence>
<name>A0A5N0TGF2_9GAMM</name>
<feature type="chain" id="PRO_5024429349" evidence="1">
    <location>
        <begin position="23"/>
        <end position="219"/>
    </location>
</feature>
<reference evidence="2 3" key="1">
    <citation type="submission" date="2019-09" db="EMBL/GenBank/DDBJ databases">
        <title>Wenzhouxiangella sp. Genome sequencing and assembly.</title>
        <authorList>
            <person name="Zhang R."/>
        </authorList>
    </citation>
    <scope>NUCLEOTIDE SEQUENCE [LARGE SCALE GENOMIC DNA]</scope>
    <source>
        <strain evidence="2 3">W260</strain>
    </source>
</reference>
<feature type="signal peptide" evidence="1">
    <location>
        <begin position="1"/>
        <end position="22"/>
    </location>
</feature>
<evidence type="ECO:0000313" key="2">
    <source>
        <dbReference type="EMBL" id="KAA9133207.1"/>
    </source>
</evidence>
<dbReference type="Proteomes" id="UP000325372">
    <property type="component" value="Unassembled WGS sequence"/>
</dbReference>
<protein>
    <submittedName>
        <fullName evidence="2">Uncharacterized protein</fullName>
    </submittedName>
</protein>